<evidence type="ECO:0000256" key="1">
    <source>
        <dbReference type="SAM" id="MobiDB-lite"/>
    </source>
</evidence>
<keyword evidence="3" id="KW-1185">Reference proteome</keyword>
<name>A0A9W7W139_9PEZI</name>
<comment type="caution">
    <text evidence="2">The sequence shown here is derived from an EMBL/GenBank/DDBJ whole genome shotgun (WGS) entry which is preliminary data.</text>
</comment>
<feature type="region of interest" description="Disordered" evidence="1">
    <location>
        <begin position="1"/>
        <end position="29"/>
    </location>
</feature>
<feature type="compositionally biased region" description="Basic and acidic residues" evidence="1">
    <location>
        <begin position="1"/>
        <end position="10"/>
    </location>
</feature>
<gene>
    <name evidence="2" type="ORF">Tdes44962_MAKER03605</name>
</gene>
<dbReference type="OrthoDB" id="62952at2759"/>
<reference evidence="2 3" key="1">
    <citation type="journal article" date="2018" name="IMA Fungus">
        <title>IMA Genome-F 10: Nine draft genome sequences of Claviceps purpurea s.lat., including C. arundinis, C. humidiphila, and C. cf. spartinae, pseudomolecules for the pitch canker pathogen Fusarium circinatum, draft genome of Davidsoniella eucalypti, Grosmannia galeiformis, Quambalaria eucalypti, and Teratosphaeria destructans.</title>
        <authorList>
            <person name="Wingfield B.D."/>
            <person name="Liu M."/>
            <person name="Nguyen H.D."/>
            <person name="Lane F.A."/>
            <person name="Morgan S.W."/>
            <person name="De Vos L."/>
            <person name="Wilken P.M."/>
            <person name="Duong T.A."/>
            <person name="Aylward J."/>
            <person name="Coetzee M.P."/>
            <person name="Dadej K."/>
            <person name="De Beer Z.W."/>
            <person name="Findlay W."/>
            <person name="Havenga M."/>
            <person name="Kolarik M."/>
            <person name="Menzies J.G."/>
            <person name="Naidoo K."/>
            <person name="Pochopski O."/>
            <person name="Shoukouhi P."/>
            <person name="Santana Q.C."/>
            <person name="Seifert K.A."/>
            <person name="Soal N."/>
            <person name="Steenkamp E.T."/>
            <person name="Tatham C.T."/>
            <person name="van der Nest M.A."/>
            <person name="Wingfield M.J."/>
        </authorList>
    </citation>
    <scope>NUCLEOTIDE SEQUENCE [LARGE SCALE GENOMIC DNA]</scope>
    <source>
        <strain evidence="2">CMW44962</strain>
    </source>
</reference>
<proteinExistence type="predicted"/>
<reference evidence="2 3" key="2">
    <citation type="journal article" date="2021" name="Curr. Genet.">
        <title>Genetic response to nitrogen starvation in the aggressive Eucalyptus foliar pathogen Teratosphaeria destructans.</title>
        <authorList>
            <person name="Havenga M."/>
            <person name="Wingfield B.D."/>
            <person name="Wingfield M.J."/>
            <person name="Dreyer L.L."/>
            <person name="Roets F."/>
            <person name="Aylward J."/>
        </authorList>
    </citation>
    <scope>NUCLEOTIDE SEQUENCE [LARGE SCALE GENOMIC DNA]</scope>
    <source>
        <strain evidence="2">CMW44962</strain>
    </source>
</reference>
<dbReference type="AlphaFoldDB" id="A0A9W7W139"/>
<dbReference type="EMBL" id="RIBY02002012">
    <property type="protein sequence ID" value="KAH9826221.1"/>
    <property type="molecule type" value="Genomic_DNA"/>
</dbReference>
<evidence type="ECO:0000313" key="3">
    <source>
        <dbReference type="Proteomes" id="UP001138500"/>
    </source>
</evidence>
<sequence length="318" mass="34868">MRVRQGEGADSRGAQSQVRAQDSLGPEEGRAQEEGALALRGVKKTGDAALAIDVTYEGWSPIATQKKGGLYTHNITLTAPAPFNLLGTMVYTTGDMEGNQAIIIRPARPFPFVKLPKELRARIYDFYFAPKGLLGDAILLDGKRSNKDVYAKTYAEGHQHRVGLLAVNKEISTEATPHLYTLPLRLDSTATLLDFLSQLPTPVRRPPARPQHQNLHQDRLRARPCTSLAESRDLRRFHVGAGVCGDADPAKAARLFYADACKFLQAVGAVRGRKDAGVDILSFGPLAFTAKDAATKEVRPWAAPMVEEFRENLRAKLK</sequence>
<evidence type="ECO:0000313" key="2">
    <source>
        <dbReference type="EMBL" id="KAH9826221.1"/>
    </source>
</evidence>
<accession>A0A9W7W139</accession>
<organism evidence="2 3">
    <name type="scientific">Teratosphaeria destructans</name>
    <dbReference type="NCBI Taxonomy" id="418781"/>
    <lineage>
        <taxon>Eukaryota</taxon>
        <taxon>Fungi</taxon>
        <taxon>Dikarya</taxon>
        <taxon>Ascomycota</taxon>
        <taxon>Pezizomycotina</taxon>
        <taxon>Dothideomycetes</taxon>
        <taxon>Dothideomycetidae</taxon>
        <taxon>Mycosphaerellales</taxon>
        <taxon>Teratosphaeriaceae</taxon>
        <taxon>Teratosphaeria</taxon>
    </lineage>
</organism>
<dbReference type="Proteomes" id="UP001138500">
    <property type="component" value="Unassembled WGS sequence"/>
</dbReference>
<protein>
    <submittedName>
        <fullName evidence="2">Uncharacterized protein</fullName>
    </submittedName>
</protein>